<protein>
    <submittedName>
        <fullName evidence="2">Uncharacterized protein</fullName>
    </submittedName>
</protein>
<dbReference type="GeneID" id="24163693"/>
<evidence type="ECO:0000313" key="3">
    <source>
        <dbReference type="Proteomes" id="UP000001261"/>
    </source>
</evidence>
<reference evidence="3" key="1">
    <citation type="journal article" date="2009" name="Genome Res.">
        <title>Comparative genomic analyses of the human fungal pathogens Coccidioides and their relatives.</title>
        <authorList>
            <person name="Sharpton T.J."/>
            <person name="Stajich J.E."/>
            <person name="Rounsley S.D."/>
            <person name="Gardner M.J."/>
            <person name="Wortman J.R."/>
            <person name="Jordar V.S."/>
            <person name="Maiti R."/>
            <person name="Kodira C.D."/>
            <person name="Neafsey D.E."/>
            <person name="Zeng Q."/>
            <person name="Hung C.-Y."/>
            <person name="McMahan C."/>
            <person name="Muszewska A."/>
            <person name="Grynberg M."/>
            <person name="Mandel M.A."/>
            <person name="Kellner E.M."/>
            <person name="Barker B.M."/>
            <person name="Galgiani J.N."/>
            <person name="Orbach M.J."/>
            <person name="Kirkland T.N."/>
            <person name="Cole G.T."/>
            <person name="Henn M.R."/>
            <person name="Birren B.W."/>
            <person name="Taylor J.W."/>
        </authorList>
    </citation>
    <scope>NUCLEOTIDE SEQUENCE [LARGE SCALE GENOMIC DNA]</scope>
    <source>
        <strain evidence="3">RS</strain>
    </source>
</reference>
<dbReference type="RefSeq" id="XP_012213863.1">
    <property type="nucleotide sequence ID" value="XM_012358440.1"/>
</dbReference>
<gene>
    <name evidence="2" type="ORF">CIMG_11388</name>
</gene>
<sequence length="238" mass="26609">MRIRVTDQEAVGDGKGKRFRLPSLGEPANEWTIIKDRSDRRSPRKRGFAKKEQGQSRLDRSFVVFPSRDKDLRAASSPGCSPWKQLASTRGREENKKHGQEHQTQAQQLVSVFVSPFFESRRHNTLHESDGLNTKTPSLWTQDGGKKITTQQSLHLGGWVAVIVMYLPVTKLVCLQRNPRSFGSHTIVFDPSSSSSKPALPFPLDLSRSHVSSNYAAALTRPPALARRHISPSQSSKS</sequence>
<organism evidence="2 3">
    <name type="scientific">Coccidioides immitis (strain RS)</name>
    <name type="common">Valley fever fungus</name>
    <dbReference type="NCBI Taxonomy" id="246410"/>
    <lineage>
        <taxon>Eukaryota</taxon>
        <taxon>Fungi</taxon>
        <taxon>Dikarya</taxon>
        <taxon>Ascomycota</taxon>
        <taxon>Pezizomycotina</taxon>
        <taxon>Eurotiomycetes</taxon>
        <taxon>Eurotiomycetidae</taxon>
        <taxon>Onygenales</taxon>
        <taxon>Onygenaceae</taxon>
        <taxon>Coccidioides</taxon>
    </lineage>
</organism>
<feature type="compositionally biased region" description="Basic and acidic residues" evidence="1">
    <location>
        <begin position="1"/>
        <end position="16"/>
    </location>
</feature>
<feature type="compositionally biased region" description="Basic and acidic residues" evidence="1">
    <location>
        <begin position="90"/>
        <end position="101"/>
    </location>
</feature>
<dbReference type="Proteomes" id="UP000001261">
    <property type="component" value="Unassembled WGS sequence"/>
</dbReference>
<dbReference type="InParanoid" id="A0A0D8JV50"/>
<reference evidence="3" key="2">
    <citation type="journal article" date="2010" name="Genome Res.">
        <title>Population genomic sequencing of Coccidioides fungi reveals recent hybridization and transposon control.</title>
        <authorList>
            <person name="Neafsey D.E."/>
            <person name="Barker B.M."/>
            <person name="Sharpton T.J."/>
            <person name="Stajich J.E."/>
            <person name="Park D.J."/>
            <person name="Whiston E."/>
            <person name="Hung C.-Y."/>
            <person name="McMahan C."/>
            <person name="White J."/>
            <person name="Sykes S."/>
            <person name="Heiman D."/>
            <person name="Young S."/>
            <person name="Zeng Q."/>
            <person name="Abouelleil A."/>
            <person name="Aftuck L."/>
            <person name="Bessette D."/>
            <person name="Brown A."/>
            <person name="FitzGerald M."/>
            <person name="Lui A."/>
            <person name="Macdonald J.P."/>
            <person name="Priest M."/>
            <person name="Orbach M.J."/>
            <person name="Galgiani J.N."/>
            <person name="Kirkland T.N."/>
            <person name="Cole G.T."/>
            <person name="Birren B.W."/>
            <person name="Henn M.R."/>
            <person name="Taylor J.W."/>
            <person name="Rounsley S.D."/>
        </authorList>
    </citation>
    <scope>GENOME REANNOTATION</scope>
    <source>
        <strain evidence="3">RS</strain>
    </source>
</reference>
<proteinExistence type="predicted"/>
<dbReference type="VEuPathDB" id="FungiDB:CIMG_11388"/>
<name>A0A0D8JV50_COCIM</name>
<dbReference type="EMBL" id="GG704914">
    <property type="protein sequence ID" value="KJF61034.1"/>
    <property type="molecule type" value="Genomic_DNA"/>
</dbReference>
<evidence type="ECO:0000256" key="1">
    <source>
        <dbReference type="SAM" id="MobiDB-lite"/>
    </source>
</evidence>
<accession>A0A0D8JV50</accession>
<feature type="region of interest" description="Disordered" evidence="1">
    <location>
        <begin position="1"/>
        <end position="55"/>
    </location>
</feature>
<evidence type="ECO:0000313" key="2">
    <source>
        <dbReference type="EMBL" id="KJF61034.1"/>
    </source>
</evidence>
<keyword evidence="3" id="KW-1185">Reference proteome</keyword>
<dbReference type="AlphaFoldDB" id="A0A0D8JV50"/>
<dbReference type="KEGG" id="cim:CIMG_11388"/>
<feature type="region of interest" description="Disordered" evidence="1">
    <location>
        <begin position="72"/>
        <end position="105"/>
    </location>
</feature>